<organism evidence="4 5">
    <name type="scientific">Seiridium cardinale</name>
    <dbReference type="NCBI Taxonomy" id="138064"/>
    <lineage>
        <taxon>Eukaryota</taxon>
        <taxon>Fungi</taxon>
        <taxon>Dikarya</taxon>
        <taxon>Ascomycota</taxon>
        <taxon>Pezizomycotina</taxon>
        <taxon>Sordariomycetes</taxon>
        <taxon>Xylariomycetidae</taxon>
        <taxon>Amphisphaeriales</taxon>
        <taxon>Sporocadaceae</taxon>
        <taxon>Seiridium</taxon>
    </lineage>
</organism>
<evidence type="ECO:0000313" key="5">
    <source>
        <dbReference type="Proteomes" id="UP001465668"/>
    </source>
</evidence>
<dbReference type="Gene3D" id="3.40.50.720">
    <property type="entry name" value="NAD(P)-binding Rossmann-like Domain"/>
    <property type="match status" value="1"/>
</dbReference>
<reference evidence="4 5" key="1">
    <citation type="submission" date="2024-02" db="EMBL/GenBank/DDBJ databases">
        <title>First draft genome assembly of two strains of Seiridium cardinale.</title>
        <authorList>
            <person name="Emiliani G."/>
            <person name="Scali E."/>
        </authorList>
    </citation>
    <scope>NUCLEOTIDE SEQUENCE [LARGE SCALE GENOMIC DNA]</scope>
    <source>
        <strain evidence="4 5">BM-138-000479</strain>
    </source>
</reference>
<accession>A0ABR2X851</accession>
<evidence type="ECO:0000256" key="2">
    <source>
        <dbReference type="ARBA" id="ARBA00022857"/>
    </source>
</evidence>
<keyword evidence="5" id="KW-1185">Reference proteome</keyword>
<comment type="caution">
    <text evidence="4">The sequence shown here is derived from an EMBL/GenBank/DDBJ whole genome shotgun (WGS) entry which is preliminary data.</text>
</comment>
<gene>
    <name evidence="4" type="ORF">SCAR479_13355</name>
</gene>
<evidence type="ECO:0000256" key="3">
    <source>
        <dbReference type="ARBA" id="ARBA00023002"/>
    </source>
</evidence>
<dbReference type="PANTHER" id="PTHR24320">
    <property type="entry name" value="RETINOL DEHYDROGENASE"/>
    <property type="match status" value="1"/>
</dbReference>
<evidence type="ECO:0000256" key="1">
    <source>
        <dbReference type="ARBA" id="ARBA00006484"/>
    </source>
</evidence>
<name>A0ABR2X851_9PEZI</name>
<dbReference type="EMBL" id="JARVKM010000105">
    <property type="protein sequence ID" value="KAK9769965.1"/>
    <property type="molecule type" value="Genomic_DNA"/>
</dbReference>
<evidence type="ECO:0000313" key="4">
    <source>
        <dbReference type="EMBL" id="KAK9769965.1"/>
    </source>
</evidence>
<proteinExistence type="inferred from homology"/>
<dbReference type="Pfam" id="PF00106">
    <property type="entry name" value="adh_short"/>
    <property type="match status" value="1"/>
</dbReference>
<dbReference type="Proteomes" id="UP001465668">
    <property type="component" value="Unassembled WGS sequence"/>
</dbReference>
<sequence length="321" mass="34763">MPACNSPVERRWYFTYAYGPDLWRAARNPQADPTNLSFTGKAVLVTGANSGLGLAAAIKYAAQGASPLILGVRSPEKGERAKAAITKAARVQENIFVVLTVDLASFASVRAFARAVSERVPRLHVVQLAGGVAKVNYEPTADGYESALQVNVLSPGILGLLLLPKLRETAASLPGSESVHMSFVNGVAHQEVKVADLAPDQSLIQRANDQEKLDFQKQYFLVKLVEWFMTKGVAEWVAPAEKSRIVVNANCPGLCKTNMLHELPLAASLAMPSPGRMTHIHSMSEPPPGELLASERGTSLYKETWNEALDIFRKHLGPDIV</sequence>
<dbReference type="InterPro" id="IPR002347">
    <property type="entry name" value="SDR_fam"/>
</dbReference>
<keyword evidence="3" id="KW-0560">Oxidoreductase</keyword>
<dbReference type="PRINTS" id="PR00081">
    <property type="entry name" value="GDHRDH"/>
</dbReference>
<keyword evidence="2" id="KW-0521">NADP</keyword>
<comment type="similarity">
    <text evidence="1">Belongs to the short-chain dehydrogenases/reductases (SDR) family.</text>
</comment>
<dbReference type="PANTHER" id="PTHR24320:SF252">
    <property type="entry name" value="DEHYDROGENASE_REDUCTASE FAMILY PROTEIN, PUTATIVE (AFU_ORTHOLOGUE AFUA_3G08550)-RELATED"/>
    <property type="match status" value="1"/>
</dbReference>
<dbReference type="InterPro" id="IPR036291">
    <property type="entry name" value="NAD(P)-bd_dom_sf"/>
</dbReference>
<protein>
    <submittedName>
        <fullName evidence="4">Short-chain dehydrogenase</fullName>
    </submittedName>
</protein>
<dbReference type="SUPFAM" id="SSF51735">
    <property type="entry name" value="NAD(P)-binding Rossmann-fold domains"/>
    <property type="match status" value="1"/>
</dbReference>